<dbReference type="Gene3D" id="1.10.630.10">
    <property type="entry name" value="Cytochrome P450"/>
    <property type="match status" value="1"/>
</dbReference>
<dbReference type="PANTHER" id="PTHR24305">
    <property type="entry name" value="CYTOCHROME P450"/>
    <property type="match status" value="1"/>
</dbReference>
<dbReference type="GO" id="GO:0016705">
    <property type="term" value="F:oxidoreductase activity, acting on paired donors, with incorporation or reduction of molecular oxygen"/>
    <property type="evidence" value="ECO:0007669"/>
    <property type="project" value="InterPro"/>
</dbReference>
<dbReference type="InterPro" id="IPR001128">
    <property type="entry name" value="Cyt_P450"/>
</dbReference>
<dbReference type="Proteomes" id="UP001174934">
    <property type="component" value="Unassembled WGS sequence"/>
</dbReference>
<evidence type="ECO:0000256" key="7">
    <source>
        <dbReference type="ARBA" id="ARBA00023033"/>
    </source>
</evidence>
<keyword evidence="6 8" id="KW-0408">Iron</keyword>
<dbReference type="InterPro" id="IPR017972">
    <property type="entry name" value="Cyt_P450_CS"/>
</dbReference>
<keyword evidence="10" id="KW-1133">Transmembrane helix</keyword>
<evidence type="ECO:0000256" key="6">
    <source>
        <dbReference type="ARBA" id="ARBA00023004"/>
    </source>
</evidence>
<evidence type="ECO:0000256" key="2">
    <source>
        <dbReference type="ARBA" id="ARBA00010617"/>
    </source>
</evidence>
<dbReference type="PRINTS" id="PR00385">
    <property type="entry name" value="P450"/>
</dbReference>
<dbReference type="CDD" id="cd11058">
    <property type="entry name" value="CYP60B-like"/>
    <property type="match status" value="1"/>
</dbReference>
<evidence type="ECO:0000256" key="9">
    <source>
        <dbReference type="RuleBase" id="RU000461"/>
    </source>
</evidence>
<dbReference type="SUPFAM" id="SSF48264">
    <property type="entry name" value="Cytochrome P450"/>
    <property type="match status" value="1"/>
</dbReference>
<dbReference type="Pfam" id="PF00067">
    <property type="entry name" value="p450"/>
    <property type="match status" value="1"/>
</dbReference>
<dbReference type="PANTHER" id="PTHR24305:SF230">
    <property type="entry name" value="P450, PUTATIVE (EUROFUNG)-RELATED"/>
    <property type="match status" value="1"/>
</dbReference>
<comment type="similarity">
    <text evidence="2 9">Belongs to the cytochrome P450 family.</text>
</comment>
<dbReference type="GO" id="GO:0020037">
    <property type="term" value="F:heme binding"/>
    <property type="evidence" value="ECO:0007669"/>
    <property type="project" value="InterPro"/>
</dbReference>
<comment type="caution">
    <text evidence="11">The sequence shown here is derived from an EMBL/GenBank/DDBJ whole genome shotgun (WGS) entry which is preliminary data.</text>
</comment>
<dbReference type="InterPro" id="IPR002401">
    <property type="entry name" value="Cyt_P450_E_grp-I"/>
</dbReference>
<feature type="transmembrane region" description="Helical" evidence="10">
    <location>
        <begin position="12"/>
        <end position="34"/>
    </location>
</feature>
<dbReference type="PROSITE" id="PS00086">
    <property type="entry name" value="CYTOCHROME_P450"/>
    <property type="match status" value="1"/>
</dbReference>
<accession>A0AA39X0I1</accession>
<dbReference type="PRINTS" id="PR00463">
    <property type="entry name" value="EP450I"/>
</dbReference>
<keyword evidence="12" id="KW-1185">Reference proteome</keyword>
<evidence type="ECO:0000256" key="8">
    <source>
        <dbReference type="PIRSR" id="PIRSR602401-1"/>
    </source>
</evidence>
<dbReference type="InterPro" id="IPR050121">
    <property type="entry name" value="Cytochrome_P450_monoxygenase"/>
</dbReference>
<proteinExistence type="inferred from homology"/>
<organism evidence="11 12">
    <name type="scientific">Bombardia bombarda</name>
    <dbReference type="NCBI Taxonomy" id="252184"/>
    <lineage>
        <taxon>Eukaryota</taxon>
        <taxon>Fungi</taxon>
        <taxon>Dikarya</taxon>
        <taxon>Ascomycota</taxon>
        <taxon>Pezizomycotina</taxon>
        <taxon>Sordariomycetes</taxon>
        <taxon>Sordariomycetidae</taxon>
        <taxon>Sordariales</taxon>
        <taxon>Lasiosphaeriaceae</taxon>
        <taxon>Bombardia</taxon>
    </lineage>
</organism>
<keyword evidence="5 9" id="KW-0560">Oxidoreductase</keyword>
<keyword evidence="10" id="KW-0812">Transmembrane</keyword>
<keyword evidence="10" id="KW-0472">Membrane</keyword>
<protein>
    <submittedName>
        <fullName evidence="11">Cytochrome P450</fullName>
    </submittedName>
</protein>
<feature type="binding site" description="axial binding residue" evidence="8">
    <location>
        <position position="434"/>
    </location>
    <ligand>
        <name>heme</name>
        <dbReference type="ChEBI" id="CHEBI:30413"/>
    </ligand>
    <ligandPart>
        <name>Fe</name>
        <dbReference type="ChEBI" id="CHEBI:18248"/>
    </ligandPart>
</feature>
<keyword evidence="3 8" id="KW-0349">Heme</keyword>
<dbReference type="InterPro" id="IPR036396">
    <property type="entry name" value="Cyt_P450_sf"/>
</dbReference>
<keyword evidence="7 9" id="KW-0503">Monooxygenase</keyword>
<evidence type="ECO:0000256" key="4">
    <source>
        <dbReference type="ARBA" id="ARBA00022723"/>
    </source>
</evidence>
<comment type="cofactor">
    <cofactor evidence="1 8">
        <name>heme</name>
        <dbReference type="ChEBI" id="CHEBI:30413"/>
    </cofactor>
</comment>
<evidence type="ECO:0000256" key="3">
    <source>
        <dbReference type="ARBA" id="ARBA00022617"/>
    </source>
</evidence>
<evidence type="ECO:0000256" key="1">
    <source>
        <dbReference type="ARBA" id="ARBA00001971"/>
    </source>
</evidence>
<evidence type="ECO:0000256" key="5">
    <source>
        <dbReference type="ARBA" id="ARBA00023002"/>
    </source>
</evidence>
<evidence type="ECO:0000256" key="10">
    <source>
        <dbReference type="SAM" id="Phobius"/>
    </source>
</evidence>
<dbReference type="AlphaFoldDB" id="A0AA39X0I1"/>
<keyword evidence="4 8" id="KW-0479">Metal-binding</keyword>
<name>A0AA39X0I1_9PEZI</name>
<evidence type="ECO:0000313" key="12">
    <source>
        <dbReference type="Proteomes" id="UP001174934"/>
    </source>
</evidence>
<gene>
    <name evidence="11" type="ORF">B0T17DRAFT_531715</name>
</gene>
<reference evidence="11" key="1">
    <citation type="submission" date="2023-06" db="EMBL/GenBank/DDBJ databases">
        <title>Genome-scale phylogeny and comparative genomics of the fungal order Sordariales.</title>
        <authorList>
            <consortium name="Lawrence Berkeley National Laboratory"/>
            <person name="Hensen N."/>
            <person name="Bonometti L."/>
            <person name="Westerberg I."/>
            <person name="Brannstrom I.O."/>
            <person name="Guillou S."/>
            <person name="Cros-Aarteil S."/>
            <person name="Calhoun S."/>
            <person name="Haridas S."/>
            <person name="Kuo A."/>
            <person name="Mondo S."/>
            <person name="Pangilinan J."/>
            <person name="Riley R."/>
            <person name="LaButti K."/>
            <person name="Andreopoulos B."/>
            <person name="Lipzen A."/>
            <person name="Chen C."/>
            <person name="Yanf M."/>
            <person name="Daum C."/>
            <person name="Ng V."/>
            <person name="Clum A."/>
            <person name="Steindorff A."/>
            <person name="Ohm R."/>
            <person name="Martin F."/>
            <person name="Silar P."/>
            <person name="Natvig D."/>
            <person name="Lalanne C."/>
            <person name="Gautier V."/>
            <person name="Ament-velasquez S.L."/>
            <person name="Kruys A."/>
            <person name="Hutchinson M.I."/>
            <person name="Powell A.J."/>
            <person name="Barry K."/>
            <person name="Miller A.N."/>
            <person name="Grigoriev I.V."/>
            <person name="Debuchy R."/>
            <person name="Gladieux P."/>
            <person name="Thoren M.H."/>
            <person name="Johannesson H."/>
        </authorList>
    </citation>
    <scope>NUCLEOTIDE SEQUENCE</scope>
    <source>
        <strain evidence="11">SMH3391-2</strain>
    </source>
</reference>
<evidence type="ECO:0000313" key="11">
    <source>
        <dbReference type="EMBL" id="KAK0625034.1"/>
    </source>
</evidence>
<dbReference type="GO" id="GO:0005506">
    <property type="term" value="F:iron ion binding"/>
    <property type="evidence" value="ECO:0007669"/>
    <property type="project" value="InterPro"/>
</dbReference>
<dbReference type="GO" id="GO:0004497">
    <property type="term" value="F:monooxygenase activity"/>
    <property type="evidence" value="ECO:0007669"/>
    <property type="project" value="UniProtKB-KW"/>
</dbReference>
<dbReference type="EMBL" id="JAULSR010000003">
    <property type="protein sequence ID" value="KAK0625034.1"/>
    <property type="molecule type" value="Genomic_DNA"/>
</dbReference>
<sequence>MMMGLPNTSYAGLAGIAVLAGFVSFIIQCIYNLYFHPLAKYPGPFLHRATRLAFVWKLVRGYLPKAVLPMHAKYGRIDIYGHRPGVGPDNEVPKAPVFYKMGSMPPSIVSENHANHSLLRKQMAHGFSDRAMRDQEPIVMSYVDLLIRRLREHCLDPDSKDVETGLQARRPLDMTAWYNWTTFDIIGDLAFGEPFGCLDKAKYDPWVASINGTLKNTGYLLAVKHLRLQGFLVPLLLKSPARQEHAKRTQAKLQRRMELTVERPDLIEGLLKNKDAWNLDIGRIQMNASTLIIAGSETTATLLTGLTFLLLQNPGALKRLTQEVRTAFKSDEDITFASVTTLHYMLACINEGLRRYSPVPIGMPREAPKGGVTVAGEFVPEGTMVAVWQWATHHSEENWTDPFGFHPERFLHDPKFASDRLDSLQPFSVGPRNCIGKNLAIVEMRLILAKIIFHFDMELVNKNFDFMDQRTHILWEKPDLPIYLTPVVR</sequence>